<dbReference type="PANTHER" id="PTHR10681:SF121">
    <property type="entry name" value="ALKYL HYDROPEROXIDE REDUCTASE C"/>
    <property type="match status" value="1"/>
</dbReference>
<evidence type="ECO:0000256" key="5">
    <source>
        <dbReference type="ARBA" id="ARBA00022862"/>
    </source>
</evidence>
<evidence type="ECO:0000256" key="1">
    <source>
        <dbReference type="ARBA" id="ARBA00011654"/>
    </source>
</evidence>
<evidence type="ECO:0000256" key="8">
    <source>
        <dbReference type="ARBA" id="ARBA00032077"/>
    </source>
</evidence>
<dbReference type="EC" id="1.11.1.26" evidence="2"/>
<dbReference type="Gene3D" id="3.40.30.10">
    <property type="entry name" value="Glutaredoxin"/>
    <property type="match status" value="1"/>
</dbReference>
<dbReference type="PANTHER" id="PTHR10681">
    <property type="entry name" value="THIOREDOXIN PEROXIDASE"/>
    <property type="match status" value="1"/>
</dbReference>
<dbReference type="Pfam" id="PF00578">
    <property type="entry name" value="AhpC-TSA"/>
    <property type="match status" value="1"/>
</dbReference>
<dbReference type="GO" id="GO:0102039">
    <property type="term" value="F:NADH-dependent peroxiredoxin activity"/>
    <property type="evidence" value="ECO:0007669"/>
    <property type="project" value="UniProtKB-EC"/>
</dbReference>
<dbReference type="GO" id="GO:0005829">
    <property type="term" value="C:cytosol"/>
    <property type="evidence" value="ECO:0007669"/>
    <property type="project" value="TreeGrafter"/>
</dbReference>
<keyword evidence="6" id="KW-0560">Oxidoreductase</keyword>
<dbReference type="GO" id="GO:0033554">
    <property type="term" value="P:cellular response to stress"/>
    <property type="evidence" value="ECO:0007669"/>
    <property type="project" value="TreeGrafter"/>
</dbReference>
<evidence type="ECO:0000256" key="7">
    <source>
        <dbReference type="ARBA" id="ARBA00023284"/>
    </source>
</evidence>
<evidence type="ECO:0000256" key="9">
    <source>
        <dbReference type="ARBA" id="ARBA00047572"/>
    </source>
</evidence>
<keyword evidence="12" id="KW-1185">Reference proteome</keyword>
<evidence type="ECO:0000256" key="4">
    <source>
        <dbReference type="ARBA" id="ARBA00022559"/>
    </source>
</evidence>
<name>A0AA41X581_9ALTE</name>
<dbReference type="InterPro" id="IPR036249">
    <property type="entry name" value="Thioredoxin-like_sf"/>
</dbReference>
<dbReference type="GO" id="GO:0042744">
    <property type="term" value="P:hydrogen peroxide catabolic process"/>
    <property type="evidence" value="ECO:0007669"/>
    <property type="project" value="TreeGrafter"/>
</dbReference>
<sequence length="50" mass="5579">MAKINSVIPSFETQAFVPGQSDFVTISSDDLKGQWSVFLFYPADFTFVCP</sequence>
<keyword evidence="7" id="KW-0676">Redox-active center</keyword>
<evidence type="ECO:0000256" key="3">
    <source>
        <dbReference type="ARBA" id="ARBA00017462"/>
    </source>
</evidence>
<comment type="caution">
    <text evidence="11">The sequence shown here is derived from an EMBL/GenBank/DDBJ whole genome shotgun (WGS) entry which is preliminary data.</text>
</comment>
<evidence type="ECO:0000313" key="11">
    <source>
        <dbReference type="EMBL" id="MCP3429718.1"/>
    </source>
</evidence>
<proteinExistence type="predicted"/>
<dbReference type="AlphaFoldDB" id="A0AA41X581"/>
<comment type="catalytic activity">
    <reaction evidence="9">
        <text>a hydroperoxide + NADH + H(+) = an alcohol + NAD(+) + H2O</text>
        <dbReference type="Rhea" id="RHEA:62628"/>
        <dbReference type="ChEBI" id="CHEBI:15377"/>
        <dbReference type="ChEBI" id="CHEBI:15378"/>
        <dbReference type="ChEBI" id="CHEBI:30879"/>
        <dbReference type="ChEBI" id="CHEBI:35924"/>
        <dbReference type="ChEBI" id="CHEBI:57540"/>
        <dbReference type="ChEBI" id="CHEBI:57945"/>
        <dbReference type="EC" id="1.11.1.26"/>
    </reaction>
</comment>
<protein>
    <recommendedName>
        <fullName evidence="3">Alkyl hydroperoxide reductase C</fullName>
        <ecNumber evidence="2">1.11.1.26</ecNumber>
    </recommendedName>
    <alternativeName>
        <fullName evidence="8">Peroxiredoxin</fullName>
    </alternativeName>
</protein>
<dbReference type="InterPro" id="IPR000866">
    <property type="entry name" value="AhpC/TSA"/>
</dbReference>
<dbReference type="EMBL" id="JANATA010000032">
    <property type="protein sequence ID" value="MCP3429718.1"/>
    <property type="molecule type" value="Genomic_DNA"/>
</dbReference>
<dbReference type="GO" id="GO:0008379">
    <property type="term" value="F:thioredoxin peroxidase activity"/>
    <property type="evidence" value="ECO:0007669"/>
    <property type="project" value="TreeGrafter"/>
</dbReference>
<dbReference type="GO" id="GO:0045454">
    <property type="term" value="P:cell redox homeostasis"/>
    <property type="evidence" value="ECO:0007669"/>
    <property type="project" value="TreeGrafter"/>
</dbReference>
<keyword evidence="4" id="KW-0575">Peroxidase</keyword>
<evidence type="ECO:0000256" key="6">
    <source>
        <dbReference type="ARBA" id="ARBA00023002"/>
    </source>
</evidence>
<comment type="subunit">
    <text evidence="1">Homodimer; disulfide-linked, upon oxidation. 5 homodimers assemble to form a ring-like decamer.</text>
</comment>
<evidence type="ECO:0000313" key="12">
    <source>
        <dbReference type="Proteomes" id="UP001165413"/>
    </source>
</evidence>
<dbReference type="SUPFAM" id="SSF52833">
    <property type="entry name" value="Thioredoxin-like"/>
    <property type="match status" value="1"/>
</dbReference>
<evidence type="ECO:0000259" key="10">
    <source>
        <dbReference type="Pfam" id="PF00578"/>
    </source>
</evidence>
<feature type="domain" description="Alkyl hydroperoxide reductase subunit C/ Thiol specific antioxidant" evidence="10">
    <location>
        <begin position="5"/>
        <end position="50"/>
    </location>
</feature>
<organism evidence="11 12">
    <name type="scientific">Opacimonas viscosa</name>
    <dbReference type="NCBI Taxonomy" id="2961944"/>
    <lineage>
        <taxon>Bacteria</taxon>
        <taxon>Pseudomonadati</taxon>
        <taxon>Pseudomonadota</taxon>
        <taxon>Gammaproteobacteria</taxon>
        <taxon>Alteromonadales</taxon>
        <taxon>Alteromonadaceae</taxon>
        <taxon>Opacimonas</taxon>
    </lineage>
</organism>
<dbReference type="InterPro" id="IPR050217">
    <property type="entry name" value="Peroxiredoxin"/>
</dbReference>
<dbReference type="GO" id="GO:0006979">
    <property type="term" value="P:response to oxidative stress"/>
    <property type="evidence" value="ECO:0007669"/>
    <property type="project" value="TreeGrafter"/>
</dbReference>
<evidence type="ECO:0000256" key="2">
    <source>
        <dbReference type="ARBA" id="ARBA00013021"/>
    </source>
</evidence>
<dbReference type="Proteomes" id="UP001165413">
    <property type="component" value="Unassembled WGS sequence"/>
</dbReference>
<gene>
    <name evidence="11" type="ORF">NLF92_12295</name>
</gene>
<keyword evidence="5" id="KW-0049">Antioxidant</keyword>
<accession>A0AA41X581</accession>
<reference evidence="11" key="1">
    <citation type="submission" date="2022-07" db="EMBL/GenBank/DDBJ databases">
        <title>Characterization of the Novel Bacterium Alteromonas immobilis LMIT006 and Alteromonas gregis LMIT007.</title>
        <authorList>
            <person name="Lin X."/>
        </authorList>
    </citation>
    <scope>NUCLEOTIDE SEQUENCE</scope>
    <source>
        <strain evidence="11">LMIT007</strain>
    </source>
</reference>